<proteinExistence type="predicted"/>
<gene>
    <name evidence="2" type="ORF">CAPTEDRAFT_218901</name>
</gene>
<dbReference type="EMBL" id="KB293112">
    <property type="protein sequence ID" value="ELU16520.1"/>
    <property type="molecule type" value="Genomic_DNA"/>
</dbReference>
<evidence type="ECO:0000313" key="4">
    <source>
        <dbReference type="Proteomes" id="UP000014760"/>
    </source>
</evidence>
<dbReference type="HOGENOM" id="CLU_1887684_0_0_1"/>
<dbReference type="AlphaFoldDB" id="R7VK66"/>
<accession>R7VK66</accession>
<evidence type="ECO:0000256" key="1">
    <source>
        <dbReference type="SAM" id="SignalP"/>
    </source>
</evidence>
<protein>
    <submittedName>
        <fullName evidence="2 3">Uncharacterized protein</fullName>
    </submittedName>
</protein>
<reference evidence="4" key="1">
    <citation type="submission" date="2012-12" db="EMBL/GenBank/DDBJ databases">
        <authorList>
            <person name="Hellsten U."/>
            <person name="Grimwood J."/>
            <person name="Chapman J.A."/>
            <person name="Shapiro H."/>
            <person name="Aerts A."/>
            <person name="Otillar R.P."/>
            <person name="Terry A.Y."/>
            <person name="Boore J.L."/>
            <person name="Simakov O."/>
            <person name="Marletaz F."/>
            <person name="Cho S.-J."/>
            <person name="Edsinger-Gonzales E."/>
            <person name="Havlak P."/>
            <person name="Kuo D.-H."/>
            <person name="Larsson T."/>
            <person name="Lv J."/>
            <person name="Arendt D."/>
            <person name="Savage R."/>
            <person name="Osoegawa K."/>
            <person name="de Jong P."/>
            <person name="Lindberg D.R."/>
            <person name="Seaver E.C."/>
            <person name="Weisblat D.A."/>
            <person name="Putnam N.H."/>
            <person name="Grigoriev I.V."/>
            <person name="Rokhsar D.S."/>
        </authorList>
    </citation>
    <scope>NUCLEOTIDE SEQUENCE</scope>
    <source>
        <strain evidence="4">I ESC-2004</strain>
    </source>
</reference>
<evidence type="ECO:0000313" key="2">
    <source>
        <dbReference type="EMBL" id="ELU16520.1"/>
    </source>
</evidence>
<reference evidence="3" key="3">
    <citation type="submission" date="2015-06" db="UniProtKB">
        <authorList>
            <consortium name="EnsemblMetazoa"/>
        </authorList>
    </citation>
    <scope>IDENTIFICATION</scope>
</reference>
<keyword evidence="1" id="KW-0732">Signal</keyword>
<evidence type="ECO:0000313" key="3">
    <source>
        <dbReference type="EnsemblMetazoa" id="CapteP218901"/>
    </source>
</evidence>
<reference evidence="2 4" key="2">
    <citation type="journal article" date="2013" name="Nature">
        <title>Insights into bilaterian evolution from three spiralian genomes.</title>
        <authorList>
            <person name="Simakov O."/>
            <person name="Marletaz F."/>
            <person name="Cho S.J."/>
            <person name="Edsinger-Gonzales E."/>
            <person name="Havlak P."/>
            <person name="Hellsten U."/>
            <person name="Kuo D.H."/>
            <person name="Larsson T."/>
            <person name="Lv J."/>
            <person name="Arendt D."/>
            <person name="Savage R."/>
            <person name="Osoegawa K."/>
            <person name="de Jong P."/>
            <person name="Grimwood J."/>
            <person name="Chapman J.A."/>
            <person name="Shapiro H."/>
            <person name="Aerts A."/>
            <person name="Otillar R.P."/>
            <person name="Terry A.Y."/>
            <person name="Boore J.L."/>
            <person name="Grigoriev I.V."/>
            <person name="Lindberg D.R."/>
            <person name="Seaver E.C."/>
            <person name="Weisblat D.A."/>
            <person name="Putnam N.H."/>
            <person name="Rokhsar D.S."/>
        </authorList>
    </citation>
    <scope>NUCLEOTIDE SEQUENCE</scope>
    <source>
        <strain evidence="2 4">I ESC-2004</strain>
    </source>
</reference>
<keyword evidence="4" id="KW-1185">Reference proteome</keyword>
<dbReference type="EnsemblMetazoa" id="CapteT218901">
    <property type="protein sequence ID" value="CapteP218901"/>
    <property type="gene ID" value="CapteG218901"/>
</dbReference>
<sequence length="135" mass="14715">MKHFTLLLVACIVVAYHMNTASAQFSFSLPGKWGNGKRAFSFSLPGRWGAQGKRASGWTGATTDCSRMESDGMMSVYAAIQEEAIKMLECMGKTSADKQENSLVGAPNINATLVLVSINFQKPISMKSDYETSFE</sequence>
<organism evidence="2">
    <name type="scientific">Capitella teleta</name>
    <name type="common">Polychaete worm</name>
    <dbReference type="NCBI Taxonomy" id="283909"/>
    <lineage>
        <taxon>Eukaryota</taxon>
        <taxon>Metazoa</taxon>
        <taxon>Spiralia</taxon>
        <taxon>Lophotrochozoa</taxon>
        <taxon>Annelida</taxon>
        <taxon>Polychaeta</taxon>
        <taxon>Sedentaria</taxon>
        <taxon>Scolecida</taxon>
        <taxon>Capitellidae</taxon>
        <taxon>Capitella</taxon>
    </lineage>
</organism>
<dbReference type="OrthoDB" id="10650739at2759"/>
<feature type="chain" id="PRO_5008789177" evidence="1">
    <location>
        <begin position="24"/>
        <end position="135"/>
    </location>
</feature>
<name>R7VK66_CAPTE</name>
<dbReference type="Proteomes" id="UP000014760">
    <property type="component" value="Unassembled WGS sequence"/>
</dbReference>
<feature type="signal peptide" evidence="1">
    <location>
        <begin position="1"/>
        <end position="23"/>
    </location>
</feature>
<dbReference type="EMBL" id="AMQN01004296">
    <property type="status" value="NOT_ANNOTATED_CDS"/>
    <property type="molecule type" value="Genomic_DNA"/>
</dbReference>